<gene>
    <name evidence="1" type="ORF">IBG24_08150</name>
</gene>
<evidence type="ECO:0000313" key="1">
    <source>
        <dbReference type="EMBL" id="MBC9226284.1"/>
    </source>
</evidence>
<comment type="caution">
    <text evidence="1">The sequence shown here is derived from an EMBL/GenBank/DDBJ whole genome shotgun (WGS) entry which is preliminary data.</text>
</comment>
<organism evidence="1 2">
    <name type="scientific">Aeromicrobium senzhongii</name>
    <dbReference type="NCBI Taxonomy" id="2663859"/>
    <lineage>
        <taxon>Bacteria</taxon>
        <taxon>Bacillati</taxon>
        <taxon>Actinomycetota</taxon>
        <taxon>Actinomycetes</taxon>
        <taxon>Propionibacteriales</taxon>
        <taxon>Nocardioidaceae</taxon>
        <taxon>Aeromicrobium</taxon>
    </lineage>
</organism>
<dbReference type="Pfam" id="PF18986">
    <property type="entry name" value="DUF5719"/>
    <property type="match status" value="1"/>
</dbReference>
<dbReference type="InterPro" id="IPR043777">
    <property type="entry name" value="DUF5719"/>
</dbReference>
<dbReference type="EMBL" id="JACTVM010000002">
    <property type="protein sequence ID" value="MBC9226284.1"/>
    <property type="molecule type" value="Genomic_DNA"/>
</dbReference>
<dbReference type="RefSeq" id="WP_187769200.1">
    <property type="nucleotide sequence ID" value="NZ_JACTVM010000002.1"/>
</dbReference>
<dbReference type="AlphaFoldDB" id="A0A8I0K2F9"/>
<evidence type="ECO:0000313" key="2">
    <source>
        <dbReference type="Proteomes" id="UP000620591"/>
    </source>
</evidence>
<sequence>MIGRIPVRLVLPLIALVLVGAVSFVPEPDPPVVAGGSSRVDVRQTVWACQVAPGWTVAAGQVSPGTEAVARPIPPEAAADPVWAQADRWRTAEPGGEAFVLEQSGAGSGSVGYVAGTSSGDAVLGSCPPVVDEAWFVGLGDTGRAEATVTLINLGENRAVADLTWWGANGPIQSLDTSGLVVEPGERREISVDDVAAGEGAVAAHVSRRRGSLTAVALDAGRAGADLVSPASGAARSQVLAGIPRGGTTRVELANPGTSTAHVTVAVRGPQGSFAAQGLEDVSVEPESTRVVTVPGAVDLDQASLAVTSDLPVVASATVETDDDIARVAPAPPITGPAVVPVRMDGRAVRLVLTAEESAEVVVESFSASMESLGERRVSLEAGASTTVGAPEGKPAYLVVTPVDGAEIRAGLWQVDGERIAAATVRQAPVSVVAPGVSVR</sequence>
<dbReference type="Proteomes" id="UP000620591">
    <property type="component" value="Unassembled WGS sequence"/>
</dbReference>
<accession>A0A8I0K2F9</accession>
<name>A0A8I0K2F9_9ACTN</name>
<proteinExistence type="predicted"/>
<protein>
    <submittedName>
        <fullName evidence="1">Uncharacterized protein</fullName>
    </submittedName>
</protein>
<reference evidence="1" key="1">
    <citation type="submission" date="2020-09" db="EMBL/GenBank/DDBJ databases">
        <title>Novel species in genus Aeromicrobium.</title>
        <authorList>
            <person name="Zhang G."/>
        </authorList>
    </citation>
    <scope>NUCLEOTIDE SEQUENCE</scope>
    <source>
        <strain evidence="1">Zg-636</strain>
    </source>
</reference>